<dbReference type="SUPFAM" id="SSF52788">
    <property type="entry name" value="Phosphotyrosine protein phosphatases I"/>
    <property type="match status" value="1"/>
</dbReference>
<accession>A0A420WRS0</accession>
<dbReference type="EMBL" id="RBIG01000001">
    <property type="protein sequence ID" value="RKQ73680.1"/>
    <property type="molecule type" value="Genomic_DNA"/>
</dbReference>
<dbReference type="Pfam" id="PF01451">
    <property type="entry name" value="LMWPc"/>
    <property type="match status" value="1"/>
</dbReference>
<feature type="domain" description="Phosphotyrosine protein phosphatase I" evidence="2">
    <location>
        <begin position="8"/>
        <end position="143"/>
    </location>
</feature>
<evidence type="ECO:0000313" key="3">
    <source>
        <dbReference type="EMBL" id="RKQ73680.1"/>
    </source>
</evidence>
<dbReference type="InterPro" id="IPR036196">
    <property type="entry name" value="Ptyr_pPase_sf"/>
</dbReference>
<sequence>MKMRDLPGSVLFACSQNAVRSAMAEAILKSLHGKHIYVDSAGVRASEVNPFAVEVMREIGLDIARHRAKTFDELLDGSFDLVISLSPEAQHRAVEMTRTMACDVEYWPTLDATAIEGSREAVLNAYRDVRDSLLKRIRERFPAAPKSAV</sequence>
<dbReference type="PANTHER" id="PTHR43428">
    <property type="entry name" value="ARSENATE REDUCTASE"/>
    <property type="match status" value="1"/>
</dbReference>
<dbReference type="InterPro" id="IPR023485">
    <property type="entry name" value="Ptyr_pPase"/>
</dbReference>
<name>A0A420WRS0_9PROT</name>
<dbReference type="SMART" id="SM00226">
    <property type="entry name" value="LMWPc"/>
    <property type="match status" value="1"/>
</dbReference>
<evidence type="ECO:0000256" key="1">
    <source>
        <dbReference type="ARBA" id="ARBA00022849"/>
    </source>
</evidence>
<dbReference type="CDD" id="cd16345">
    <property type="entry name" value="LMWP_ArsC"/>
    <property type="match status" value="1"/>
</dbReference>
<dbReference type="PANTHER" id="PTHR43428:SF1">
    <property type="entry name" value="ARSENATE REDUCTASE"/>
    <property type="match status" value="1"/>
</dbReference>
<proteinExistence type="predicted"/>
<dbReference type="Proteomes" id="UP000277424">
    <property type="component" value="Unassembled WGS sequence"/>
</dbReference>
<dbReference type="AlphaFoldDB" id="A0A420WRS0"/>
<comment type="caution">
    <text evidence="3">The sequence shown here is derived from an EMBL/GenBank/DDBJ whole genome shotgun (WGS) entry which is preliminary data.</text>
</comment>
<keyword evidence="1" id="KW-0059">Arsenical resistance</keyword>
<dbReference type="GO" id="GO:0046685">
    <property type="term" value="P:response to arsenic-containing substance"/>
    <property type="evidence" value="ECO:0007669"/>
    <property type="project" value="UniProtKB-KW"/>
</dbReference>
<evidence type="ECO:0000259" key="2">
    <source>
        <dbReference type="SMART" id="SM00226"/>
    </source>
</evidence>
<organism evidence="3 4">
    <name type="scientific">Oceanibaculum indicum</name>
    <dbReference type="NCBI Taxonomy" id="526216"/>
    <lineage>
        <taxon>Bacteria</taxon>
        <taxon>Pseudomonadati</taxon>
        <taxon>Pseudomonadota</taxon>
        <taxon>Alphaproteobacteria</taxon>
        <taxon>Rhodospirillales</taxon>
        <taxon>Oceanibaculaceae</taxon>
        <taxon>Oceanibaculum</taxon>
    </lineage>
</organism>
<dbReference type="Gene3D" id="3.40.50.2300">
    <property type="match status" value="1"/>
</dbReference>
<protein>
    <submittedName>
        <fullName evidence="3">Protein-tyrosine-phosphatase</fullName>
    </submittedName>
</protein>
<gene>
    <name evidence="3" type="ORF">BCL74_1470</name>
</gene>
<reference evidence="3 4" key="1">
    <citation type="submission" date="2018-10" db="EMBL/GenBank/DDBJ databases">
        <title>Comparative analysis of microorganisms from saline springs in Andes Mountain Range, Colombia.</title>
        <authorList>
            <person name="Rubin E."/>
        </authorList>
    </citation>
    <scope>NUCLEOTIDE SEQUENCE [LARGE SCALE GENOMIC DNA]</scope>
    <source>
        <strain evidence="3 4">USBA 36</strain>
    </source>
</reference>
<evidence type="ECO:0000313" key="4">
    <source>
        <dbReference type="Proteomes" id="UP000277424"/>
    </source>
</evidence>